<dbReference type="EMBL" id="FOYR01000004">
    <property type="protein sequence ID" value="SFR72270.1"/>
    <property type="molecule type" value="Genomic_DNA"/>
</dbReference>
<feature type="transmembrane region" description="Helical" evidence="1">
    <location>
        <begin position="113"/>
        <end position="138"/>
    </location>
</feature>
<dbReference type="InterPro" id="IPR006938">
    <property type="entry name" value="DUF624"/>
</dbReference>
<accession>A0A1I6J173</accession>
<dbReference type="Pfam" id="PF04854">
    <property type="entry name" value="DUF624"/>
    <property type="match status" value="1"/>
</dbReference>
<feature type="transmembrane region" description="Helical" evidence="1">
    <location>
        <begin position="144"/>
        <end position="166"/>
    </location>
</feature>
<reference evidence="3" key="1">
    <citation type="submission" date="2016-10" db="EMBL/GenBank/DDBJ databases">
        <authorList>
            <person name="Varghese N."/>
            <person name="Submissions S."/>
        </authorList>
    </citation>
    <scope>NUCLEOTIDE SEQUENCE [LARGE SCALE GENOMIC DNA]</scope>
    <source>
        <strain evidence="3">CL127</strain>
    </source>
</reference>
<evidence type="ECO:0000313" key="2">
    <source>
        <dbReference type="EMBL" id="SFR72270.1"/>
    </source>
</evidence>
<gene>
    <name evidence="2" type="ORF">SAMN04488591_3170</name>
</gene>
<evidence type="ECO:0000256" key="1">
    <source>
        <dbReference type="SAM" id="Phobius"/>
    </source>
</evidence>
<keyword evidence="1" id="KW-0472">Membrane</keyword>
<proteinExistence type="predicted"/>
<feature type="transmembrane region" description="Helical" evidence="1">
    <location>
        <begin position="186"/>
        <end position="205"/>
    </location>
</feature>
<feature type="transmembrane region" description="Helical" evidence="1">
    <location>
        <begin position="30"/>
        <end position="57"/>
    </location>
</feature>
<keyword evidence="1" id="KW-0812">Transmembrane</keyword>
<evidence type="ECO:0000313" key="3">
    <source>
        <dbReference type="Proteomes" id="UP000198877"/>
    </source>
</evidence>
<dbReference type="AlphaFoldDB" id="A0A1I6J173"/>
<name>A0A1I6J173_9MICO</name>
<keyword evidence="1" id="KW-1133">Transmembrane helix</keyword>
<protein>
    <submittedName>
        <fullName evidence="2">Uncharacterized protein</fullName>
    </submittedName>
</protein>
<organism evidence="2 3">
    <name type="scientific">Microbacterium azadirachtae</name>
    <dbReference type="NCBI Taxonomy" id="582680"/>
    <lineage>
        <taxon>Bacteria</taxon>
        <taxon>Bacillati</taxon>
        <taxon>Actinomycetota</taxon>
        <taxon>Actinomycetes</taxon>
        <taxon>Micrococcales</taxon>
        <taxon>Microbacteriaceae</taxon>
        <taxon>Microbacterium</taxon>
    </lineage>
</organism>
<dbReference type="Proteomes" id="UP000198877">
    <property type="component" value="Unassembled WGS sequence"/>
</dbReference>
<sequence>MSAEALGGRDARSPRRGIPRLRQESMESMFGYAYAILMTDLLLVLANLPLAALLFAARDALQAWPTTLLASLTLAPSLAGAFEVFRRLRSEEPARPFTAFWHGYRRRGAAAGLIGLAAGAVVGFVLYDGAILTGTLWAPLAAPALALAAAWALATCSTAVAGLVLYPRASTRAILKAAIYLSVRRWYFSVFALALMGIAAAAVIVQPVLGALVPALLLYAVFANADFAFRRALEQGAVSA</sequence>
<feature type="transmembrane region" description="Helical" evidence="1">
    <location>
        <begin position="63"/>
        <end position="85"/>
    </location>
</feature>
<dbReference type="RefSeq" id="WP_091741466.1">
    <property type="nucleotide sequence ID" value="NZ_FOYR01000004.1"/>
</dbReference>